<name>A0AAE0X005_9PEZI</name>
<dbReference type="Gene3D" id="1.25.40.10">
    <property type="entry name" value="Tetratricopeptide repeat domain"/>
    <property type="match status" value="1"/>
</dbReference>
<dbReference type="Pfam" id="PF13561">
    <property type="entry name" value="adh_short_C2"/>
    <property type="match status" value="1"/>
</dbReference>
<comment type="caution">
    <text evidence="6">The sequence shown here is derived from an EMBL/GenBank/DDBJ whole genome shotgun (WGS) entry which is preliminary data.</text>
</comment>
<dbReference type="Proteomes" id="UP001270362">
    <property type="component" value="Unassembled WGS sequence"/>
</dbReference>
<dbReference type="SMART" id="SM00822">
    <property type="entry name" value="PKS_KR"/>
    <property type="match status" value="1"/>
</dbReference>
<sequence length="2392" mass="269342">MAALKGKVGVVTGATRGIGVGIALELARQGASVLLVCTSESSAKRAEDLIAEMPEFPSGRKARGCKVDLSTIDAPQAVLAELDHWLGPDARIDILVKDAGTEVMASLSDLTVADYDKVFNLNVRAPVLLTAALLPRLSDANNRIINIGSVAGRVGIASYGLYAASKAALEGLTRSWAAELGKNGTTVNQVNPGPVQTDMLDKIPKDIVEMQKTQTPVGNRVGTVQEIANTVAWLASPATLPLPSVLTWSVWPARKLRKRSSASSSLLSDGGSIDQEPGDTSARSAMDTIRAGLQESVNGLSSGRKGSKHPDAVTVAPVPSTPDLDFADSEKTASIGDETLSVVSTTSHNHSTSTFIQLTRVTETSQTVRAHICKLGDYTQTYFTTVDLRSYLEYISDERLIHMPRRGSDWDRVLKTAQFFGLHISRLGSHIGQFCSGTEAASITALGSTQILLDLGPHQAKALMPTFQALYQLTLLISHVSQIHDLFHASRDVKETVAHLFCDVVELVGNISVYYRKAISNLAANNSVTLNFEVTFGHAMGDIWRRRDLITAKMWSLKLGHRALGLSLEFVRRQLKSDRSVKGSFYDQITTSLDRAEDTCEWMKNPLVEFFRSNDKALTITGDSGAGKTVLAGWIKERLQSPLDHVQYATLMYTFPYDSPSQCTPLSFLKSILFQLLERNVGDVNLYEKLVGAFESFDKHHSSAKLETSLWAALESGLRTLNDRRANSVIIVDGLHEVTGDKSPLDLHKKLRECVAKFNTVRIITLSKAMSHLSDGCSHVILTTQHLQADIKAYFRQSLASFKPFAQLSLVDREKAVQGLTDKAKTSFLWAYLVVRLLVKEPSTLSPDAFLKAVHGVSASLDETIKKLVSKLSLKGEVTQAMLSFMLAADRPLMIAELTELLRINTQTRRFGDKLDVLTHIKSTCSEIVVIENGRAHFKSKSVRAYMHSQMGKLLPSVKDAHRHFTLALLLYSRLTLTDSNEPSFDLLGDKYLDEVFHSNALLYYAVQHWQSHFRLSSFYGANGELVLTKELHDVFPDSCHFAVLERSSSHWGVSVTRLVERHELSLKIRQACLGDKHIAVLQTLIILGNIHVHAENSIAGAGFFYRAAALGKDILSRFNDVVVTCTKYFLQYTETITITTRTEIVTWREEMIIQMIEICKSKHGSSHDLVIRWYEILATLYVELKEEYRATVIYKELYEIYVIRFGKKSPQARGLCEHLGGLEIVLKGETKEQDIEEYTSFFFETIEDLELFDERRVSILLRLAFFYESKKQWFLAEKIYITLWRQISEICRIKATIELHITKIRIAIEYVKFLQRLKRVEEASNILICLWVEYEHHAFEEKTIIVLIREVGVLFKAFGLLQVAISVLTKVWGWFKSHGKVTDEDAVQTTILITEVVEEITETTVSTKTTTKTTTEVTETVVREIFETHFTRCTGGKVDAVFFNSCLALINLYIKLENWGHAETVVKRSLEITWKAILTAEVNITLTEHFISECILVATRLAICYHRQHFFERAERVYLRIFHACLASLHITDVRIEEALAVLVHFYEEHHRHEKVIEIYIQLLAKYRKDLGHSHKLTIKVLYALAGHCRLLGRSDAYDYYIEIVTVLNQHKKHCHHDAFEAAVILVRYYHERKCWIELQNICAVLWETFVHHHHHKEFVFTVEVIQLIYEKYIYVLEYHAKVELSVLYEISVKYRETVTVVFGASAYIVVLAMIALAKICERHERHHHESVTIYEEVIKRITTTKTTTETTTETTITTVKKRLSKVYVTIITSGSSTTITTTTIDRALVLCLEVYAQLKIEFGCWHEKTLLKLKDIIILYQKLGGKESHFKIIELLQITFISITTATCGSMALYHSAATLASFYILAGLVKQGTQLIQRLRHLIIFSTDFEITADIIVQLDTKSISRAVFVFLVSFEQHLREKVVCSYSEVMAATLLEVSLYEEYKRVTITTETTIEIVLEHSAKLRAFWVEQKQDSLLVILDKRLFHLFKTKYSPFLKTHDDHTRLFYLALIGSLGRDYAKVDFAALACKAGNAQVKALIEAGAFKDALEVAKCTFHFAHGQHFYGDLQRVHYAYKLAELLAGIDVARPKDAALLAGYLKLSKEITTEALAVFAAYKIDLVRLKFEELSGIVKLLGSQQNYGELEAILLKLWQSREVQKTWTATRVLSVGRQLVHAHAAANNIPAAIDLCDRMCYNLRRSRGALDPVTVDMEQMLASLYTSDKRVERAMALHKGTLREIDAALLHPHDGRMEEELAKTATWQFELLKRAHQRLEGWGNVKTENELAGLHARLQATLGKVGFQVAAPETWTAAAKEKGKGGNERVDDMIGRYVGPREWEWELAREGGDSGGHDHRHGVNGHGNGGEGVVVRKSNWSIDHILVATQEWLAI</sequence>
<gene>
    <name evidence="6" type="ORF">B0T22DRAFT_493859</name>
</gene>
<dbReference type="GO" id="GO:0016491">
    <property type="term" value="F:oxidoreductase activity"/>
    <property type="evidence" value="ECO:0007669"/>
    <property type="project" value="UniProtKB-KW"/>
</dbReference>
<evidence type="ECO:0000256" key="2">
    <source>
        <dbReference type="ARBA" id="ARBA00022857"/>
    </source>
</evidence>
<dbReference type="PANTHER" id="PTHR10039">
    <property type="entry name" value="AMELOGENIN"/>
    <property type="match status" value="1"/>
</dbReference>
<dbReference type="InterPro" id="IPR056884">
    <property type="entry name" value="NPHP3-like_N"/>
</dbReference>
<proteinExistence type="predicted"/>
<evidence type="ECO:0000313" key="6">
    <source>
        <dbReference type="EMBL" id="KAK3682045.1"/>
    </source>
</evidence>
<keyword evidence="7" id="KW-1185">Reference proteome</keyword>
<protein>
    <recommendedName>
        <fullName evidence="5">Ketoreductase domain-containing protein</fullName>
    </recommendedName>
</protein>
<dbReference type="CDD" id="cd05233">
    <property type="entry name" value="SDR_c"/>
    <property type="match status" value="1"/>
</dbReference>
<dbReference type="InterPro" id="IPR020904">
    <property type="entry name" value="Sc_DH/Rdtase_CS"/>
</dbReference>
<dbReference type="FunFam" id="3.40.50.720:FF:000084">
    <property type="entry name" value="Short-chain dehydrogenase reductase"/>
    <property type="match status" value="1"/>
</dbReference>
<keyword evidence="3" id="KW-0560">Oxidoreductase</keyword>
<dbReference type="PRINTS" id="PR00080">
    <property type="entry name" value="SDRFAMILY"/>
</dbReference>
<evidence type="ECO:0000256" key="1">
    <source>
        <dbReference type="ARBA" id="ARBA00022737"/>
    </source>
</evidence>
<accession>A0AAE0X005</accession>
<dbReference type="Pfam" id="PF24883">
    <property type="entry name" value="NPHP3_N"/>
    <property type="match status" value="1"/>
</dbReference>
<dbReference type="InterPro" id="IPR011990">
    <property type="entry name" value="TPR-like_helical_dom_sf"/>
</dbReference>
<keyword evidence="1" id="KW-0677">Repeat</keyword>
<dbReference type="EMBL" id="JAULSO010000005">
    <property type="protein sequence ID" value="KAK3682045.1"/>
    <property type="molecule type" value="Genomic_DNA"/>
</dbReference>
<dbReference type="InterPro" id="IPR027417">
    <property type="entry name" value="P-loop_NTPase"/>
</dbReference>
<dbReference type="PANTHER" id="PTHR10039:SF9">
    <property type="entry name" value="NACHT DOMAIN PROTEIN (AFU_ORTHOLOGUE AFUA_2G01760)"/>
    <property type="match status" value="1"/>
</dbReference>
<evidence type="ECO:0000313" key="7">
    <source>
        <dbReference type="Proteomes" id="UP001270362"/>
    </source>
</evidence>
<feature type="region of interest" description="Disordered" evidence="4">
    <location>
        <begin position="298"/>
        <end position="327"/>
    </location>
</feature>
<dbReference type="InterPro" id="IPR002347">
    <property type="entry name" value="SDR_fam"/>
</dbReference>
<organism evidence="6 7">
    <name type="scientific">Podospora appendiculata</name>
    <dbReference type="NCBI Taxonomy" id="314037"/>
    <lineage>
        <taxon>Eukaryota</taxon>
        <taxon>Fungi</taxon>
        <taxon>Dikarya</taxon>
        <taxon>Ascomycota</taxon>
        <taxon>Pezizomycotina</taxon>
        <taxon>Sordariomycetes</taxon>
        <taxon>Sordariomycetidae</taxon>
        <taxon>Sordariales</taxon>
        <taxon>Podosporaceae</taxon>
        <taxon>Podospora</taxon>
    </lineage>
</organism>
<dbReference type="Gene3D" id="3.40.50.720">
    <property type="entry name" value="NAD(P)-binding Rossmann-like Domain"/>
    <property type="match status" value="1"/>
</dbReference>
<feature type="domain" description="Ketoreductase" evidence="5">
    <location>
        <begin position="7"/>
        <end position="198"/>
    </location>
</feature>
<dbReference type="Gene3D" id="3.40.50.300">
    <property type="entry name" value="P-loop containing nucleotide triphosphate hydrolases"/>
    <property type="match status" value="1"/>
</dbReference>
<dbReference type="InterPro" id="IPR036291">
    <property type="entry name" value="NAD(P)-bd_dom_sf"/>
</dbReference>
<feature type="region of interest" description="Disordered" evidence="4">
    <location>
        <begin position="261"/>
        <end position="282"/>
    </location>
</feature>
<reference evidence="6" key="1">
    <citation type="journal article" date="2023" name="Mol. Phylogenet. Evol.">
        <title>Genome-scale phylogeny and comparative genomics of the fungal order Sordariales.</title>
        <authorList>
            <person name="Hensen N."/>
            <person name="Bonometti L."/>
            <person name="Westerberg I."/>
            <person name="Brannstrom I.O."/>
            <person name="Guillou S."/>
            <person name="Cros-Aarteil S."/>
            <person name="Calhoun S."/>
            <person name="Haridas S."/>
            <person name="Kuo A."/>
            <person name="Mondo S."/>
            <person name="Pangilinan J."/>
            <person name="Riley R."/>
            <person name="LaButti K."/>
            <person name="Andreopoulos B."/>
            <person name="Lipzen A."/>
            <person name="Chen C."/>
            <person name="Yan M."/>
            <person name="Daum C."/>
            <person name="Ng V."/>
            <person name="Clum A."/>
            <person name="Steindorff A."/>
            <person name="Ohm R.A."/>
            <person name="Martin F."/>
            <person name="Silar P."/>
            <person name="Natvig D.O."/>
            <person name="Lalanne C."/>
            <person name="Gautier V."/>
            <person name="Ament-Velasquez S.L."/>
            <person name="Kruys A."/>
            <person name="Hutchinson M.I."/>
            <person name="Powell A.J."/>
            <person name="Barry K."/>
            <person name="Miller A.N."/>
            <person name="Grigoriev I.V."/>
            <person name="Debuchy R."/>
            <person name="Gladieux P."/>
            <person name="Hiltunen Thoren M."/>
            <person name="Johannesson H."/>
        </authorList>
    </citation>
    <scope>NUCLEOTIDE SEQUENCE</scope>
    <source>
        <strain evidence="6">CBS 314.62</strain>
    </source>
</reference>
<keyword evidence="2" id="KW-0521">NADP</keyword>
<dbReference type="SUPFAM" id="SSF51735">
    <property type="entry name" value="NAD(P)-binding Rossmann-fold domains"/>
    <property type="match status" value="1"/>
</dbReference>
<evidence type="ECO:0000256" key="4">
    <source>
        <dbReference type="SAM" id="MobiDB-lite"/>
    </source>
</evidence>
<dbReference type="PRINTS" id="PR00081">
    <property type="entry name" value="GDHRDH"/>
</dbReference>
<reference evidence="6" key="2">
    <citation type="submission" date="2023-06" db="EMBL/GenBank/DDBJ databases">
        <authorList>
            <consortium name="Lawrence Berkeley National Laboratory"/>
            <person name="Haridas S."/>
            <person name="Hensen N."/>
            <person name="Bonometti L."/>
            <person name="Westerberg I."/>
            <person name="Brannstrom I.O."/>
            <person name="Guillou S."/>
            <person name="Cros-Aarteil S."/>
            <person name="Calhoun S."/>
            <person name="Kuo A."/>
            <person name="Mondo S."/>
            <person name="Pangilinan J."/>
            <person name="Riley R."/>
            <person name="Labutti K."/>
            <person name="Andreopoulos B."/>
            <person name="Lipzen A."/>
            <person name="Chen C."/>
            <person name="Yanf M."/>
            <person name="Daum C."/>
            <person name="Ng V."/>
            <person name="Clum A."/>
            <person name="Steindorff A."/>
            <person name="Ohm R."/>
            <person name="Martin F."/>
            <person name="Silar P."/>
            <person name="Natvig D."/>
            <person name="Lalanne C."/>
            <person name="Gautier V."/>
            <person name="Ament-Velasquez S.L."/>
            <person name="Kruys A."/>
            <person name="Hutchinson M.I."/>
            <person name="Powell A.J."/>
            <person name="Barry K."/>
            <person name="Miller A.N."/>
            <person name="Grigoriev I.V."/>
            <person name="Debuchy R."/>
            <person name="Gladieux P."/>
            <person name="Thoren M.H."/>
            <person name="Johannesson H."/>
        </authorList>
    </citation>
    <scope>NUCLEOTIDE SEQUENCE</scope>
    <source>
        <strain evidence="6">CBS 314.62</strain>
    </source>
</reference>
<evidence type="ECO:0000256" key="3">
    <source>
        <dbReference type="ARBA" id="ARBA00023002"/>
    </source>
</evidence>
<evidence type="ECO:0000259" key="5">
    <source>
        <dbReference type="SMART" id="SM00822"/>
    </source>
</evidence>
<dbReference type="PROSITE" id="PS00061">
    <property type="entry name" value="ADH_SHORT"/>
    <property type="match status" value="1"/>
</dbReference>
<dbReference type="InterPro" id="IPR057326">
    <property type="entry name" value="KR_dom"/>
</dbReference>
<dbReference type="SUPFAM" id="SSF52540">
    <property type="entry name" value="P-loop containing nucleoside triphosphate hydrolases"/>
    <property type="match status" value="1"/>
</dbReference>
<feature type="region of interest" description="Disordered" evidence="4">
    <location>
        <begin position="2348"/>
        <end position="2367"/>
    </location>
</feature>